<dbReference type="EMBL" id="JANPWB010000004">
    <property type="protein sequence ID" value="KAJ1194684.1"/>
    <property type="molecule type" value="Genomic_DNA"/>
</dbReference>
<proteinExistence type="predicted"/>
<keyword evidence="1" id="KW-0175">Coiled coil</keyword>
<evidence type="ECO:0000313" key="3">
    <source>
        <dbReference type="Proteomes" id="UP001066276"/>
    </source>
</evidence>
<dbReference type="Proteomes" id="UP001066276">
    <property type="component" value="Chromosome 2_2"/>
</dbReference>
<feature type="coiled-coil region" evidence="1">
    <location>
        <begin position="9"/>
        <end position="50"/>
    </location>
</feature>
<feature type="non-terminal residue" evidence="2">
    <location>
        <position position="102"/>
    </location>
</feature>
<reference evidence="2" key="1">
    <citation type="journal article" date="2022" name="bioRxiv">
        <title>Sequencing and chromosome-scale assembly of the giantPleurodeles waltlgenome.</title>
        <authorList>
            <person name="Brown T."/>
            <person name="Elewa A."/>
            <person name="Iarovenko S."/>
            <person name="Subramanian E."/>
            <person name="Araus A.J."/>
            <person name="Petzold A."/>
            <person name="Susuki M."/>
            <person name="Suzuki K.-i.T."/>
            <person name="Hayashi T."/>
            <person name="Toyoda A."/>
            <person name="Oliveira C."/>
            <person name="Osipova E."/>
            <person name="Leigh N.D."/>
            <person name="Simon A."/>
            <person name="Yun M.H."/>
        </authorList>
    </citation>
    <scope>NUCLEOTIDE SEQUENCE</scope>
    <source>
        <strain evidence="2">20211129_DDA</strain>
        <tissue evidence="2">Liver</tissue>
    </source>
</reference>
<keyword evidence="3" id="KW-1185">Reference proteome</keyword>
<evidence type="ECO:0000313" key="2">
    <source>
        <dbReference type="EMBL" id="KAJ1194684.1"/>
    </source>
</evidence>
<accession>A0AAV7V292</accession>
<comment type="caution">
    <text evidence="2">The sequence shown here is derived from an EMBL/GenBank/DDBJ whole genome shotgun (WGS) entry which is preliminary data.</text>
</comment>
<organism evidence="2 3">
    <name type="scientific">Pleurodeles waltl</name>
    <name type="common">Iberian ribbed newt</name>
    <dbReference type="NCBI Taxonomy" id="8319"/>
    <lineage>
        <taxon>Eukaryota</taxon>
        <taxon>Metazoa</taxon>
        <taxon>Chordata</taxon>
        <taxon>Craniata</taxon>
        <taxon>Vertebrata</taxon>
        <taxon>Euteleostomi</taxon>
        <taxon>Amphibia</taxon>
        <taxon>Batrachia</taxon>
        <taxon>Caudata</taxon>
        <taxon>Salamandroidea</taxon>
        <taxon>Salamandridae</taxon>
        <taxon>Pleurodelinae</taxon>
        <taxon>Pleurodeles</taxon>
    </lineage>
</organism>
<evidence type="ECO:0000256" key="1">
    <source>
        <dbReference type="SAM" id="Coils"/>
    </source>
</evidence>
<protein>
    <submittedName>
        <fullName evidence="2">Uncharacterized protein</fullName>
    </submittedName>
</protein>
<sequence>MLDRHVICLDGTERQLSEVEDGLADVLKQLERVERLLKVVMVRKEDLEARSCRNNSRISRVAETINMGRPNIFVKKRLTDLFAFEDTFAVKHTHRSLGPRPP</sequence>
<dbReference type="AlphaFoldDB" id="A0AAV7V292"/>
<name>A0AAV7V292_PLEWA</name>
<gene>
    <name evidence="2" type="ORF">NDU88_003970</name>
</gene>